<keyword evidence="6" id="KW-0862">Zinc</keyword>
<dbReference type="GO" id="GO:0016805">
    <property type="term" value="F:dipeptidase activity"/>
    <property type="evidence" value="ECO:0007669"/>
    <property type="project" value="UniProtKB-KW"/>
</dbReference>
<protein>
    <submittedName>
        <fullName evidence="9">Sapep family Mn(2+)-dependent dipeptidase</fullName>
        <ecNumber evidence="9">3.4.13.-</ecNumber>
    </submittedName>
</protein>
<evidence type="ECO:0000313" key="9">
    <source>
        <dbReference type="EMBL" id="TLG74264.1"/>
    </source>
</evidence>
<dbReference type="OrthoDB" id="9761532at2"/>
<evidence type="ECO:0000256" key="3">
    <source>
        <dbReference type="ARBA" id="ARBA00022670"/>
    </source>
</evidence>
<keyword evidence="10" id="KW-1185">Reference proteome</keyword>
<dbReference type="GO" id="GO:0008270">
    <property type="term" value="F:zinc ion binding"/>
    <property type="evidence" value="ECO:0007669"/>
    <property type="project" value="InterPro"/>
</dbReference>
<dbReference type="SUPFAM" id="SSF55031">
    <property type="entry name" value="Bacterial exopeptidase dimerisation domain"/>
    <property type="match status" value="1"/>
</dbReference>
<dbReference type="InterPro" id="IPR036264">
    <property type="entry name" value="Bact_exopeptidase_dim_dom"/>
</dbReference>
<dbReference type="Pfam" id="PF01546">
    <property type="entry name" value="Peptidase_M20"/>
    <property type="match status" value="1"/>
</dbReference>
<dbReference type="PROSITE" id="PS00758">
    <property type="entry name" value="ARGE_DAPE_CPG2_1"/>
    <property type="match status" value="1"/>
</dbReference>
<dbReference type="GO" id="GO:0006526">
    <property type="term" value="P:L-arginine biosynthetic process"/>
    <property type="evidence" value="ECO:0007669"/>
    <property type="project" value="TreeGrafter"/>
</dbReference>
<keyword evidence="8" id="KW-0482">Metalloprotease</keyword>
<evidence type="ECO:0000256" key="2">
    <source>
        <dbReference type="ARBA" id="ARBA00006247"/>
    </source>
</evidence>
<keyword evidence="3" id="KW-0645">Protease</keyword>
<accession>A0A5R8QD42</accession>
<keyword evidence="5 9" id="KW-0378">Hydrolase</keyword>
<dbReference type="InterPro" id="IPR002933">
    <property type="entry name" value="Peptidase_M20"/>
</dbReference>
<dbReference type="EC" id="3.4.13.-" evidence="9"/>
<dbReference type="NCBIfam" id="TIGR01887">
    <property type="entry name" value="dipeptidaselike"/>
    <property type="match status" value="1"/>
</dbReference>
<dbReference type="PANTHER" id="PTHR43808">
    <property type="entry name" value="ACETYLORNITHINE DEACETYLASE"/>
    <property type="match status" value="1"/>
</dbReference>
<name>A0A5R8QD42_9FIRM</name>
<dbReference type="InterPro" id="IPR010964">
    <property type="entry name" value="M20A_pepV-rel"/>
</dbReference>
<evidence type="ECO:0000256" key="8">
    <source>
        <dbReference type="ARBA" id="ARBA00023049"/>
    </source>
</evidence>
<evidence type="ECO:0000256" key="7">
    <source>
        <dbReference type="ARBA" id="ARBA00022997"/>
    </source>
</evidence>
<evidence type="ECO:0000256" key="4">
    <source>
        <dbReference type="ARBA" id="ARBA00022723"/>
    </source>
</evidence>
<evidence type="ECO:0000313" key="10">
    <source>
        <dbReference type="Proteomes" id="UP000306912"/>
    </source>
</evidence>
<comment type="caution">
    <text evidence="9">The sequence shown here is derived from an EMBL/GenBank/DDBJ whole genome shotgun (WGS) entry which is preliminary data.</text>
</comment>
<evidence type="ECO:0000256" key="1">
    <source>
        <dbReference type="ARBA" id="ARBA00001947"/>
    </source>
</evidence>
<keyword evidence="4" id="KW-0479">Metal-binding</keyword>
<dbReference type="NCBIfam" id="NF005542">
    <property type="entry name" value="PRK07205.1"/>
    <property type="match status" value="1"/>
</dbReference>
<organism evidence="9 10">
    <name type="scientific">Culicoidibacter larvae</name>
    <dbReference type="NCBI Taxonomy" id="2579976"/>
    <lineage>
        <taxon>Bacteria</taxon>
        <taxon>Bacillati</taxon>
        <taxon>Bacillota</taxon>
        <taxon>Culicoidibacteria</taxon>
        <taxon>Culicoidibacterales</taxon>
        <taxon>Culicoidibacteraceae</taxon>
        <taxon>Culicoidibacter</taxon>
    </lineage>
</organism>
<dbReference type="GO" id="GO:0008777">
    <property type="term" value="F:acetylornithine deacetylase activity"/>
    <property type="evidence" value="ECO:0007669"/>
    <property type="project" value="TreeGrafter"/>
</dbReference>
<gene>
    <name evidence="9" type="ORF">FEZ08_06040</name>
</gene>
<dbReference type="GO" id="GO:0008237">
    <property type="term" value="F:metallopeptidase activity"/>
    <property type="evidence" value="ECO:0007669"/>
    <property type="project" value="UniProtKB-KW"/>
</dbReference>
<dbReference type="InParanoid" id="A0A5R8QD42"/>
<comment type="similarity">
    <text evidence="2">Belongs to the peptidase M20A family.</text>
</comment>
<dbReference type="InterPro" id="IPR001261">
    <property type="entry name" value="ArgE/DapE_CS"/>
</dbReference>
<dbReference type="PROSITE" id="PS00759">
    <property type="entry name" value="ARGE_DAPE_CPG2_2"/>
    <property type="match status" value="1"/>
</dbReference>
<keyword evidence="7 9" id="KW-0224">Dipeptidase</keyword>
<proteinExistence type="inferred from homology"/>
<dbReference type="GO" id="GO:0006508">
    <property type="term" value="P:proteolysis"/>
    <property type="evidence" value="ECO:0007669"/>
    <property type="project" value="UniProtKB-KW"/>
</dbReference>
<sequence>MKTFCNQEHQDQAVEAIKSLVAIPSVCNEDANDGTPFGADIQHALEHSLELCKQLGLETYIDPEGYYGYADYGEGEEMVGVIGHVDVVPAGDLRLWNSGPFEPVVKDGKLYGRGSQDDKGPTIAALYALKAVIDSGAVFNRKIRFIFATDEETLWRGMAQYTKKERIPELGFVPDSEFPLVFGEKGLLQLHINGTGSNTLNLSCGDAFNVVPGGAVYEGSRASELKSALDELKFEAKIDGQKVEVSGKSVHASLADQGINAIVRLAMGLLKIGEDHPMLHFLAEAVGLDGYGKNIFNGVLEDDVSGKMTVNAGMLNIDTNSSQLSVDIRIPVKISKDDVVAQITTVAKEYGLTYEEFDYVASSYVSLDAEPSITLLNVYQDLTGDTKNKPITSGGATLARTMPNFVAFGMVFPGESKTEHQANEFMVIKDMAKAMEIYAHAIYRLCCNQK</sequence>
<dbReference type="RefSeq" id="WP_138190816.1">
    <property type="nucleotide sequence ID" value="NZ_VBWP01000004.1"/>
</dbReference>
<comment type="cofactor">
    <cofactor evidence="1">
        <name>Zn(2+)</name>
        <dbReference type="ChEBI" id="CHEBI:29105"/>
    </cofactor>
</comment>
<evidence type="ECO:0000256" key="6">
    <source>
        <dbReference type="ARBA" id="ARBA00022833"/>
    </source>
</evidence>
<dbReference type="SUPFAM" id="SSF53187">
    <property type="entry name" value="Zn-dependent exopeptidases"/>
    <property type="match status" value="1"/>
</dbReference>
<dbReference type="Proteomes" id="UP000306912">
    <property type="component" value="Unassembled WGS sequence"/>
</dbReference>
<dbReference type="PANTHER" id="PTHR43808:SF31">
    <property type="entry name" value="N-ACETYL-L-CITRULLINE DEACETYLASE"/>
    <property type="match status" value="1"/>
</dbReference>
<dbReference type="AlphaFoldDB" id="A0A5R8QD42"/>
<dbReference type="InterPro" id="IPR050072">
    <property type="entry name" value="Peptidase_M20A"/>
</dbReference>
<dbReference type="Gene3D" id="3.40.630.10">
    <property type="entry name" value="Zn peptidases"/>
    <property type="match status" value="1"/>
</dbReference>
<dbReference type="EMBL" id="VBWP01000004">
    <property type="protein sequence ID" value="TLG74264.1"/>
    <property type="molecule type" value="Genomic_DNA"/>
</dbReference>
<dbReference type="Gene3D" id="3.30.70.360">
    <property type="match status" value="2"/>
</dbReference>
<evidence type="ECO:0000256" key="5">
    <source>
        <dbReference type="ARBA" id="ARBA00022801"/>
    </source>
</evidence>
<reference evidence="9 10" key="1">
    <citation type="submission" date="2019-05" db="EMBL/GenBank/DDBJ databases">
        <title>Culicoidintestinum kansasii gen. nov., sp. nov. from the gastrointestinal tract of the biting midge, Culicoides sonorensis.</title>
        <authorList>
            <person name="Neupane S."/>
            <person name="Ghosh A."/>
            <person name="Gunther S."/>
            <person name="Martin K."/>
            <person name="Zurek L."/>
        </authorList>
    </citation>
    <scope>NUCLEOTIDE SEQUENCE [LARGE SCALE GENOMIC DNA]</scope>
    <source>
        <strain evidence="9 10">CS-1</strain>
    </source>
</reference>